<comment type="caution">
    <text evidence="11">The sequence shown here is derived from an EMBL/GenBank/DDBJ whole genome shotgun (WGS) entry which is preliminary data.</text>
</comment>
<feature type="transmembrane region" description="Helical" evidence="10">
    <location>
        <begin position="59"/>
        <end position="83"/>
    </location>
</feature>
<proteinExistence type="inferred from homology"/>
<evidence type="ECO:0000256" key="9">
    <source>
        <dbReference type="ARBA" id="ARBA00049940"/>
    </source>
</evidence>
<name>A0ABQ6IGB2_9MICO</name>
<evidence type="ECO:0000256" key="3">
    <source>
        <dbReference type="ARBA" id="ARBA00022692"/>
    </source>
</evidence>
<dbReference type="EMBL" id="BSUN01000001">
    <property type="protein sequence ID" value="GMA36471.1"/>
    <property type="molecule type" value="Genomic_DNA"/>
</dbReference>
<keyword evidence="10" id="KW-0813">Transport</keyword>
<reference evidence="12" key="1">
    <citation type="journal article" date="2019" name="Int. J. Syst. Evol. Microbiol.">
        <title>The Global Catalogue of Microorganisms (GCM) 10K type strain sequencing project: providing services to taxonomists for standard genome sequencing and annotation.</title>
        <authorList>
            <consortium name="The Broad Institute Genomics Platform"/>
            <consortium name="The Broad Institute Genome Sequencing Center for Infectious Disease"/>
            <person name="Wu L."/>
            <person name="Ma J."/>
        </authorList>
    </citation>
    <scope>NUCLEOTIDE SEQUENCE [LARGE SCALE GENOMIC DNA]</scope>
    <source>
        <strain evidence="12">NBRC 112299</strain>
    </source>
</reference>
<dbReference type="PANTHER" id="PTHR28259:SF1">
    <property type="entry name" value="FLUORIDE EXPORT PROTEIN 1-RELATED"/>
    <property type="match status" value="1"/>
</dbReference>
<evidence type="ECO:0000256" key="6">
    <source>
        <dbReference type="ARBA" id="ARBA00023303"/>
    </source>
</evidence>
<dbReference type="PANTHER" id="PTHR28259">
    <property type="entry name" value="FLUORIDE EXPORT PROTEIN 1-RELATED"/>
    <property type="match status" value="1"/>
</dbReference>
<accession>A0ABQ6IGB2</accession>
<feature type="transmembrane region" description="Helical" evidence="10">
    <location>
        <begin position="6"/>
        <end position="23"/>
    </location>
</feature>
<keyword evidence="4 10" id="KW-1133">Transmembrane helix</keyword>
<feature type="binding site" evidence="10">
    <location>
        <position position="70"/>
    </location>
    <ligand>
        <name>Na(+)</name>
        <dbReference type="ChEBI" id="CHEBI:29101"/>
        <note>structural</note>
    </ligand>
</feature>
<evidence type="ECO:0000256" key="1">
    <source>
        <dbReference type="ARBA" id="ARBA00004651"/>
    </source>
</evidence>
<dbReference type="Pfam" id="PF02537">
    <property type="entry name" value="CRCB"/>
    <property type="match status" value="1"/>
</dbReference>
<comment type="catalytic activity">
    <reaction evidence="8">
        <text>fluoride(in) = fluoride(out)</text>
        <dbReference type="Rhea" id="RHEA:76159"/>
        <dbReference type="ChEBI" id="CHEBI:17051"/>
    </reaction>
    <physiologicalReaction direction="left-to-right" evidence="8">
        <dbReference type="Rhea" id="RHEA:76160"/>
    </physiologicalReaction>
</comment>
<keyword evidence="10" id="KW-0479">Metal-binding</keyword>
<evidence type="ECO:0000256" key="10">
    <source>
        <dbReference type="HAMAP-Rule" id="MF_00454"/>
    </source>
</evidence>
<keyword evidence="2 10" id="KW-1003">Cell membrane</keyword>
<comment type="function">
    <text evidence="9 10">Fluoride-specific ion channel. Important for reducing fluoride concentration in the cell, thus reducing its toxicity.</text>
</comment>
<sequence length="117" mass="11815">MSAWAYAAAILACGIGALGRHLLARSLPVTGLAWHTIVANTLAAAVVGAAAGVADAHPAMLLVLGSGIGGGLSTFSTLAVDAARMWEASERRRATLYLALTGTLGILAAWCGWLLTS</sequence>
<evidence type="ECO:0000256" key="4">
    <source>
        <dbReference type="ARBA" id="ARBA00022989"/>
    </source>
</evidence>
<evidence type="ECO:0000256" key="5">
    <source>
        <dbReference type="ARBA" id="ARBA00023136"/>
    </source>
</evidence>
<comment type="subcellular location">
    <subcellularLocation>
        <location evidence="1 10">Cell membrane</location>
        <topology evidence="1 10">Multi-pass membrane protein</topology>
    </subcellularLocation>
</comment>
<dbReference type="HAMAP" id="MF_00454">
    <property type="entry name" value="FluC"/>
    <property type="match status" value="1"/>
</dbReference>
<dbReference type="Proteomes" id="UP001157125">
    <property type="component" value="Unassembled WGS sequence"/>
</dbReference>
<organism evidence="11 12">
    <name type="scientific">Demequina litorisediminis</name>
    <dbReference type="NCBI Taxonomy" id="1849022"/>
    <lineage>
        <taxon>Bacteria</taxon>
        <taxon>Bacillati</taxon>
        <taxon>Actinomycetota</taxon>
        <taxon>Actinomycetes</taxon>
        <taxon>Micrococcales</taxon>
        <taxon>Demequinaceae</taxon>
        <taxon>Demequina</taxon>
    </lineage>
</organism>
<evidence type="ECO:0000256" key="8">
    <source>
        <dbReference type="ARBA" id="ARBA00035585"/>
    </source>
</evidence>
<keyword evidence="3 10" id="KW-0812">Transmembrane</keyword>
<evidence type="ECO:0000313" key="11">
    <source>
        <dbReference type="EMBL" id="GMA36471.1"/>
    </source>
</evidence>
<comment type="activity regulation">
    <text evidence="10">Na(+) is not transported, but it plays an essential structural role and its presence is essential for fluoride channel function.</text>
</comment>
<evidence type="ECO:0000256" key="2">
    <source>
        <dbReference type="ARBA" id="ARBA00022475"/>
    </source>
</evidence>
<feature type="transmembrane region" description="Helical" evidence="10">
    <location>
        <begin position="32"/>
        <end position="53"/>
    </location>
</feature>
<comment type="similarity">
    <text evidence="7 10">Belongs to the fluoride channel Fluc/FEX (TC 1.A.43) family.</text>
</comment>
<keyword evidence="12" id="KW-1185">Reference proteome</keyword>
<feature type="transmembrane region" description="Helical" evidence="10">
    <location>
        <begin position="95"/>
        <end position="115"/>
    </location>
</feature>
<evidence type="ECO:0000313" key="12">
    <source>
        <dbReference type="Proteomes" id="UP001157125"/>
    </source>
</evidence>
<protein>
    <recommendedName>
        <fullName evidence="10">Fluoride-specific ion channel FluC</fullName>
    </recommendedName>
</protein>
<feature type="binding site" evidence="10">
    <location>
        <position position="73"/>
    </location>
    <ligand>
        <name>Na(+)</name>
        <dbReference type="ChEBI" id="CHEBI:29101"/>
        <note>structural</note>
    </ligand>
</feature>
<keyword evidence="10" id="KW-0406">Ion transport</keyword>
<dbReference type="InterPro" id="IPR003691">
    <property type="entry name" value="FluC"/>
</dbReference>
<evidence type="ECO:0000256" key="7">
    <source>
        <dbReference type="ARBA" id="ARBA00035120"/>
    </source>
</evidence>
<keyword evidence="5 10" id="KW-0472">Membrane</keyword>
<dbReference type="RefSeq" id="WP_284328594.1">
    <property type="nucleotide sequence ID" value="NZ_BSUN01000001.1"/>
</dbReference>
<gene>
    <name evidence="10" type="primary">fluC</name>
    <name evidence="10" type="synonym">crcB</name>
    <name evidence="11" type="ORF">GCM10025876_26750</name>
</gene>
<keyword evidence="10" id="KW-0915">Sodium</keyword>
<keyword evidence="6 10" id="KW-0407">Ion channel</keyword>